<accession>A0ACA9QDA3</accession>
<reference evidence="1" key="1">
    <citation type="submission" date="2021-06" db="EMBL/GenBank/DDBJ databases">
        <authorList>
            <person name="Kallberg Y."/>
            <person name="Tangrot J."/>
            <person name="Rosling A."/>
        </authorList>
    </citation>
    <scope>NUCLEOTIDE SEQUENCE</scope>
    <source>
        <strain evidence="1">MA461A</strain>
    </source>
</reference>
<sequence length="161" mass="18035">MFALPCLSSFRGTSGRLSCVLTFNNQPWMSTQYFKFKLITSESISVIATTFLQALTPDGQQSIKYDFMTASTCQLPYGQSGDREMTMVMKVECVVNIPYVDGFNFADSFDIVHVLVTDLINKNLAKREAKALRYIYITCLLSGWEVMSLSNAGTDFAISRV</sequence>
<evidence type="ECO:0000313" key="2">
    <source>
        <dbReference type="Proteomes" id="UP000789920"/>
    </source>
</evidence>
<comment type="caution">
    <text evidence="1">The sequence shown here is derived from an EMBL/GenBank/DDBJ whole genome shotgun (WGS) entry which is preliminary data.</text>
</comment>
<dbReference type="Proteomes" id="UP000789920">
    <property type="component" value="Unassembled WGS sequence"/>
</dbReference>
<feature type="non-terminal residue" evidence="1">
    <location>
        <position position="161"/>
    </location>
</feature>
<gene>
    <name evidence="1" type="ORF">RPERSI_LOCUS13376</name>
</gene>
<evidence type="ECO:0000313" key="1">
    <source>
        <dbReference type="EMBL" id="CAG8743240.1"/>
    </source>
</evidence>
<dbReference type="EMBL" id="CAJVQC010029647">
    <property type="protein sequence ID" value="CAG8743240.1"/>
    <property type="molecule type" value="Genomic_DNA"/>
</dbReference>
<proteinExistence type="predicted"/>
<protein>
    <submittedName>
        <fullName evidence="1">3408_t:CDS:1</fullName>
    </submittedName>
</protein>
<name>A0ACA9QDA3_9GLOM</name>
<keyword evidence="2" id="KW-1185">Reference proteome</keyword>
<organism evidence="1 2">
    <name type="scientific">Racocetra persica</name>
    <dbReference type="NCBI Taxonomy" id="160502"/>
    <lineage>
        <taxon>Eukaryota</taxon>
        <taxon>Fungi</taxon>
        <taxon>Fungi incertae sedis</taxon>
        <taxon>Mucoromycota</taxon>
        <taxon>Glomeromycotina</taxon>
        <taxon>Glomeromycetes</taxon>
        <taxon>Diversisporales</taxon>
        <taxon>Gigasporaceae</taxon>
        <taxon>Racocetra</taxon>
    </lineage>
</organism>